<dbReference type="Gramene" id="MELO3C032815.2.1">
    <property type="protein sequence ID" value="MELO3C032815.2.1"/>
    <property type="gene ID" value="MELO3C032815.2"/>
</dbReference>
<evidence type="ECO:0000313" key="2">
    <source>
        <dbReference type="EnsemblPlants" id="MELO3C032815.2.1"/>
    </source>
</evidence>
<sequence>MAKFEKPAFTMSLHPTEVELEPKQKAAAHEDRGQFPSVLAYLYMSCMFFEEEEEEIISPGICCTNIKRAFSYEDKIPCTNDPLLSSPDAELNSVLNCLEEQESKFLFEFVRLSRSRSFLSRKKKQKQEEVEVEVEDPNGKESEITNMEIAR</sequence>
<reference evidence="2" key="1">
    <citation type="submission" date="2023-03" db="UniProtKB">
        <authorList>
            <consortium name="EnsemblPlants"/>
        </authorList>
    </citation>
    <scope>IDENTIFICATION</scope>
</reference>
<protein>
    <submittedName>
        <fullName evidence="2">Uncharacterized protein</fullName>
    </submittedName>
</protein>
<name>A0A9I9EEY5_CUCME</name>
<accession>A0A9I9EEY5</accession>
<feature type="region of interest" description="Disordered" evidence="1">
    <location>
        <begin position="129"/>
        <end position="151"/>
    </location>
</feature>
<evidence type="ECO:0000256" key="1">
    <source>
        <dbReference type="SAM" id="MobiDB-lite"/>
    </source>
</evidence>
<proteinExistence type="predicted"/>
<dbReference type="EnsemblPlants" id="MELO3C032815.2.1">
    <property type="protein sequence ID" value="MELO3C032815.2.1"/>
    <property type="gene ID" value="MELO3C032815.2"/>
</dbReference>
<dbReference type="AlphaFoldDB" id="A0A9I9EEY5"/>
<organism evidence="2">
    <name type="scientific">Cucumis melo</name>
    <name type="common">Muskmelon</name>
    <dbReference type="NCBI Taxonomy" id="3656"/>
    <lineage>
        <taxon>Eukaryota</taxon>
        <taxon>Viridiplantae</taxon>
        <taxon>Streptophyta</taxon>
        <taxon>Embryophyta</taxon>
        <taxon>Tracheophyta</taxon>
        <taxon>Spermatophyta</taxon>
        <taxon>Magnoliopsida</taxon>
        <taxon>eudicotyledons</taxon>
        <taxon>Gunneridae</taxon>
        <taxon>Pentapetalae</taxon>
        <taxon>rosids</taxon>
        <taxon>fabids</taxon>
        <taxon>Cucurbitales</taxon>
        <taxon>Cucurbitaceae</taxon>
        <taxon>Benincaseae</taxon>
        <taxon>Cucumis</taxon>
    </lineage>
</organism>